<name>A0A9Q0GAH5_9ROSI</name>
<dbReference type="InterPro" id="IPR010989">
    <property type="entry name" value="SNARE"/>
</dbReference>
<feature type="transmembrane region" description="Helical" evidence="6">
    <location>
        <begin position="212"/>
        <end position="234"/>
    </location>
</feature>
<evidence type="ECO:0000256" key="2">
    <source>
        <dbReference type="ARBA" id="ARBA00022692"/>
    </source>
</evidence>
<feature type="transmembrane region" description="Helical" evidence="6">
    <location>
        <begin position="181"/>
        <end position="200"/>
    </location>
</feature>
<dbReference type="GO" id="GO:0016020">
    <property type="term" value="C:membrane"/>
    <property type="evidence" value="ECO:0007669"/>
    <property type="project" value="UniProtKB-SubCell"/>
</dbReference>
<dbReference type="Proteomes" id="UP001141552">
    <property type="component" value="Unassembled WGS sequence"/>
</dbReference>
<reference evidence="8" key="1">
    <citation type="submission" date="2022-02" db="EMBL/GenBank/DDBJ databases">
        <authorList>
            <person name="Henning P.M."/>
            <person name="McCubbin A.G."/>
            <person name="Shore J.S."/>
        </authorList>
    </citation>
    <scope>NUCLEOTIDE SEQUENCE</scope>
    <source>
        <strain evidence="8">F60SS</strain>
        <tissue evidence="8">Leaves</tissue>
    </source>
</reference>
<gene>
    <name evidence="8" type="ORF">Tsubulata_051569</name>
</gene>
<feature type="transmembrane region" description="Helical" evidence="6">
    <location>
        <begin position="464"/>
        <end position="484"/>
    </location>
</feature>
<evidence type="ECO:0000256" key="3">
    <source>
        <dbReference type="ARBA" id="ARBA00022927"/>
    </source>
</evidence>
<dbReference type="GO" id="GO:0015031">
    <property type="term" value="P:protein transport"/>
    <property type="evidence" value="ECO:0007669"/>
    <property type="project" value="UniProtKB-KW"/>
</dbReference>
<dbReference type="PANTHER" id="PTHR21576">
    <property type="entry name" value="UNCHARACTERIZED NODULIN-LIKE PROTEIN"/>
    <property type="match status" value="1"/>
</dbReference>
<feature type="transmembrane region" description="Helical" evidence="6">
    <location>
        <begin position="762"/>
        <end position="781"/>
    </location>
</feature>
<feature type="domain" description="T-SNARE coiled-coil homology" evidence="7">
    <location>
        <begin position="583"/>
        <end position="620"/>
    </location>
</feature>
<keyword evidence="3" id="KW-0813">Transport</keyword>
<evidence type="ECO:0000313" key="8">
    <source>
        <dbReference type="EMBL" id="KAJ4845390.1"/>
    </source>
</evidence>
<evidence type="ECO:0000259" key="7">
    <source>
        <dbReference type="PROSITE" id="PS50192"/>
    </source>
</evidence>
<feature type="transmembrane region" description="Helical" evidence="6">
    <location>
        <begin position="496"/>
        <end position="524"/>
    </location>
</feature>
<dbReference type="SUPFAM" id="SSF47661">
    <property type="entry name" value="t-snare proteins"/>
    <property type="match status" value="1"/>
</dbReference>
<dbReference type="PANTHER" id="PTHR21576:SF22">
    <property type="entry name" value="F25A4.25 PROTEIN"/>
    <property type="match status" value="1"/>
</dbReference>
<feature type="transmembrane region" description="Helical" evidence="6">
    <location>
        <begin position="820"/>
        <end position="842"/>
    </location>
</feature>
<evidence type="ECO:0000313" key="9">
    <source>
        <dbReference type="Proteomes" id="UP001141552"/>
    </source>
</evidence>
<feature type="transmembrane region" description="Helical" evidence="6">
    <location>
        <begin position="246"/>
        <end position="264"/>
    </location>
</feature>
<feature type="transmembrane region" description="Helical" evidence="6">
    <location>
        <begin position="692"/>
        <end position="711"/>
    </location>
</feature>
<feature type="transmembrane region" description="Helical" evidence="6">
    <location>
        <begin position="332"/>
        <end position="350"/>
    </location>
</feature>
<dbReference type="Gene3D" id="1.20.1250.20">
    <property type="entry name" value="MFS general substrate transporter like domains"/>
    <property type="match status" value="2"/>
</dbReference>
<evidence type="ECO:0000256" key="5">
    <source>
        <dbReference type="ARBA" id="ARBA00023136"/>
    </source>
</evidence>
<dbReference type="CDD" id="cd17354">
    <property type="entry name" value="MFS_Mch1p_like"/>
    <property type="match status" value="1"/>
</dbReference>
<feature type="transmembrane region" description="Helical" evidence="6">
    <location>
        <begin position="147"/>
        <end position="169"/>
    </location>
</feature>
<feature type="transmembrane region" description="Helical" evidence="6">
    <location>
        <begin position="402"/>
        <end position="423"/>
    </location>
</feature>
<organism evidence="8 9">
    <name type="scientific">Turnera subulata</name>
    <dbReference type="NCBI Taxonomy" id="218843"/>
    <lineage>
        <taxon>Eukaryota</taxon>
        <taxon>Viridiplantae</taxon>
        <taxon>Streptophyta</taxon>
        <taxon>Embryophyta</taxon>
        <taxon>Tracheophyta</taxon>
        <taxon>Spermatophyta</taxon>
        <taxon>Magnoliopsida</taxon>
        <taxon>eudicotyledons</taxon>
        <taxon>Gunneridae</taxon>
        <taxon>Pentapetalae</taxon>
        <taxon>rosids</taxon>
        <taxon>fabids</taxon>
        <taxon>Malpighiales</taxon>
        <taxon>Passifloraceae</taxon>
        <taxon>Turnera</taxon>
    </lineage>
</organism>
<feature type="transmembrane region" description="Helical" evidence="6">
    <location>
        <begin position="12"/>
        <end position="34"/>
    </location>
</feature>
<dbReference type="GO" id="GO:0016192">
    <property type="term" value="P:vesicle-mediated transport"/>
    <property type="evidence" value="ECO:0007669"/>
    <property type="project" value="InterPro"/>
</dbReference>
<evidence type="ECO:0000256" key="4">
    <source>
        <dbReference type="ARBA" id="ARBA00022989"/>
    </source>
</evidence>
<feature type="transmembrane region" description="Helical" evidence="6">
    <location>
        <begin position="429"/>
        <end position="452"/>
    </location>
</feature>
<dbReference type="EMBL" id="JAKUCV010001689">
    <property type="protein sequence ID" value="KAJ4845390.1"/>
    <property type="molecule type" value="Genomic_DNA"/>
</dbReference>
<keyword evidence="5 6" id="KW-0472">Membrane</keyword>
<dbReference type="InterPro" id="IPR036259">
    <property type="entry name" value="MFS_trans_sf"/>
</dbReference>
<dbReference type="Pfam" id="PF06813">
    <property type="entry name" value="Nodulin-like"/>
    <property type="match status" value="2"/>
</dbReference>
<keyword evidence="4 6" id="KW-1133">Transmembrane helix</keyword>
<feature type="transmembrane region" description="Helical" evidence="6">
    <location>
        <begin position="787"/>
        <end position="808"/>
    </location>
</feature>
<reference evidence="8" key="2">
    <citation type="journal article" date="2023" name="Plants (Basel)">
        <title>Annotation of the Turnera subulata (Passifloraceae) Draft Genome Reveals the S-Locus Evolved after the Divergence of Turneroideae from Passifloroideae in a Stepwise Manner.</title>
        <authorList>
            <person name="Henning P.M."/>
            <person name="Roalson E.H."/>
            <person name="Mir W."/>
            <person name="McCubbin A.G."/>
            <person name="Shore J.S."/>
        </authorList>
    </citation>
    <scope>NUCLEOTIDE SEQUENCE</scope>
    <source>
        <strain evidence="8">F60SS</strain>
    </source>
</reference>
<feature type="transmembrane region" description="Helical" evidence="6">
    <location>
        <begin position="54"/>
        <end position="71"/>
    </location>
</feature>
<dbReference type="InterPro" id="IPR010658">
    <property type="entry name" value="Nodulin-like"/>
</dbReference>
<feature type="transmembrane region" description="Helical" evidence="6">
    <location>
        <begin position="83"/>
        <end position="103"/>
    </location>
</feature>
<keyword evidence="3" id="KW-0653">Protein transport</keyword>
<dbReference type="Gene3D" id="1.20.58.70">
    <property type="match status" value="1"/>
</dbReference>
<dbReference type="InterPro" id="IPR056555">
    <property type="entry name" value="NFD4_C"/>
</dbReference>
<feature type="transmembrane region" description="Helical" evidence="6">
    <location>
        <begin position="731"/>
        <end position="750"/>
    </location>
</feature>
<sequence length="902" mass="99375">MELLNTKWMATVASIWIQCSTGATYTFGIYSSILKSSQGYDQSTLDAVSVFKDVGGNVGIISGLLYSFVTLERNRSRLGCFSGPWVVHLTGAIQWFVGYFVIWASVVGLIPRPPVPVMCLFMWMAAHAQTFYNTANVVTGVHNFRDYGGTIVGILKGFLGLRGAFLIQFYQTFRKGDPTTYILLLAVMPSLIPLLLMTSVRNYDSISKVDKSNLNAFSAVALLTGVYLMIIIVLENIFTFPSWVRIFTFTLLLLLVLSPLGIAIKAHREDSDIFAQPLLAESKLVSAVEAEDHTGNLELPSAEDQSMAACDDKELSGKADKNVLQAMCTVDFWLLFVPMFCALGTGLATINNMSQIGESLGYSIIERNSLVSLCCIWNFLGRFGAGFVSDIFLHRGGWPRPVFIAITLVIMTIGHLVIASGIYKSLYLGSILVIVSYGSQWSLMPTITAEIFGVQHMATIYNTIAIASPLGSYVFSVRVIGYIYDRVSNGEGNTCFGTRCFMLSFITMASVSAVGALVALVLSFRRKRFYQIMNTKWAATVASIWIQTCSGAYTFGIYSPVLKSSQGYDQSTLDLVSVAPRQENYSQSRAVALHNVESTITKLSGIFTHLATMVAQQGELAIRAHREDSSRLLQASLIIEKDYQSNASIVESVDYEKLPSEEGQSAGATFDGERYLSDEETMNIWQALRSGNFWLLFIAMFCAFGTVIAVMGNLSQIGESLGYTTAEINSMISLASIWTFLGRIGAGIVSDMFMHRYGWTRPMFIVVIFAILIIGQIVIILNFSKSLFLGSVLVGICDGSLWLLMTITTSELFGLQHMGTIFNTISISAPVGSYIFSVKIVGYFYDMVADSETHVCLGTRCFMLSLLIMASVTFCGALVALALFFRTRRFYQQSVIKRLQHS</sequence>
<comment type="subcellular location">
    <subcellularLocation>
        <location evidence="1">Membrane</location>
        <topology evidence="1">Multi-pass membrane protein</topology>
    </subcellularLocation>
</comment>
<dbReference type="SUPFAM" id="SSF103473">
    <property type="entry name" value="MFS general substrate transporter"/>
    <property type="match status" value="2"/>
</dbReference>
<feature type="transmembrane region" description="Helical" evidence="6">
    <location>
        <begin position="115"/>
        <end position="135"/>
    </location>
</feature>
<dbReference type="Pfam" id="PF23262">
    <property type="entry name" value="NFD4_C"/>
    <property type="match status" value="2"/>
</dbReference>
<accession>A0A9Q0GAH5</accession>
<protein>
    <recommendedName>
        <fullName evidence="7">t-SNARE coiled-coil homology domain-containing protein</fullName>
    </recommendedName>
</protein>
<dbReference type="OrthoDB" id="410267at2759"/>
<evidence type="ECO:0000256" key="6">
    <source>
        <dbReference type="SAM" id="Phobius"/>
    </source>
</evidence>
<comment type="caution">
    <text evidence="8">The sequence shown here is derived from an EMBL/GenBank/DDBJ whole genome shotgun (WGS) entry which is preliminary data.</text>
</comment>
<dbReference type="PROSITE" id="PS50192">
    <property type="entry name" value="T_SNARE"/>
    <property type="match status" value="1"/>
</dbReference>
<dbReference type="InterPro" id="IPR000727">
    <property type="entry name" value="T_SNARE_dom"/>
</dbReference>
<feature type="transmembrane region" description="Helical" evidence="6">
    <location>
        <begin position="862"/>
        <end position="885"/>
    </location>
</feature>
<evidence type="ECO:0000256" key="1">
    <source>
        <dbReference type="ARBA" id="ARBA00004141"/>
    </source>
</evidence>
<keyword evidence="9" id="KW-1185">Reference proteome</keyword>
<keyword evidence="2 6" id="KW-0812">Transmembrane</keyword>
<dbReference type="AlphaFoldDB" id="A0A9Q0GAH5"/>
<proteinExistence type="predicted"/>